<evidence type="ECO:0000313" key="6">
    <source>
        <dbReference type="EMBL" id="KAK5779116.1"/>
    </source>
</evidence>
<feature type="compositionally biased region" description="Polar residues" evidence="2">
    <location>
        <begin position="251"/>
        <end position="264"/>
    </location>
</feature>
<protein>
    <submittedName>
        <fullName evidence="6">Uncharacterized protein</fullName>
    </submittedName>
</protein>
<dbReference type="GO" id="GO:0005886">
    <property type="term" value="C:plasma membrane"/>
    <property type="evidence" value="ECO:0007669"/>
    <property type="project" value="TreeGrafter"/>
</dbReference>
<dbReference type="GO" id="GO:0005546">
    <property type="term" value="F:phosphatidylinositol-4,5-bisphosphate binding"/>
    <property type="evidence" value="ECO:0007669"/>
    <property type="project" value="TreeGrafter"/>
</dbReference>
<dbReference type="PANTHER" id="PTHR13335:SF1">
    <property type="entry name" value="TARGET OF RAPAMYCIN COMPLEX 2 SUBUNIT MAPKAP1"/>
    <property type="match status" value="1"/>
</dbReference>
<dbReference type="Pfam" id="PF11022">
    <property type="entry name" value="ATP19"/>
    <property type="match status" value="1"/>
</dbReference>
<dbReference type="Pfam" id="PF16979">
    <property type="entry name" value="SIN1_PH"/>
    <property type="match status" value="1"/>
</dbReference>
<accession>A0AAN7ZXI3</accession>
<dbReference type="Proteomes" id="UP001306508">
    <property type="component" value="Unassembled WGS sequence"/>
</dbReference>
<dbReference type="InterPro" id="IPR011993">
    <property type="entry name" value="PH-like_dom_sf"/>
</dbReference>
<dbReference type="InterPro" id="IPR021278">
    <property type="entry name" value="ATP19"/>
</dbReference>
<feature type="region of interest" description="Disordered" evidence="2">
    <location>
        <begin position="342"/>
        <end position="361"/>
    </location>
</feature>
<sequence>MDEFSIINRLRARFLDTFGEKDQVYRVIRPYYGRLDSSSTYSSIVNNANVTGISGIDVFYQDNLGNNMLEFLESPPITSNSMDTFMSKNVVHRNYHRSNNLVYDKALHHFNDHGTDSIHMESYKSRFGEFTNTKLKDNSPTIPLINNGTGEMHKNDEKYDRNNEKFGNTMQHDSLYNNSEFDNFYNNEDSIYNYEDTVQSSGSKKKLNKKAAFRFKNMFNRTKRSSDKDSYIEGDEDESIKFSFYNSMNNEPLVNHKNTNSHVSRQPPGPSRNVISKNLSKPKLGNIRRRSMYSMNFDYDENIEDDDEDEDEDEDETKKKNNFFNIEGINTIADKIISTGMQDGKPSLDESTNKNSGNAVSNGTINVSNNTTNMNHNSGYQSYSSVSNSIGNQEDKKIIATNTDNINNNNNSSNTTIAGNVSRFKAHFPQLSKGMILDSQRNITSRSDTTSVLKNDSNEALKVKSDGVPEENVSDQYEITDIDSFINGKDLDDLHLMELNDVKDGLHHNSFMESELLTNKYENDMLNIPGNLMSATETDYISDESSYGKSLLESDLSREFSDKKDSSTFLSDSLSINSSIPHNTISSHSIPLSLEGYGTYRIKDNLSASQVPEQSIIGGRYGKSIKNRGRKDSVISLRESMPRSVSNRRLSLVSSHLNRNGSALKTSMRLTSSNTVENPVLPVSSEDGIIHSIFKCKSNNSRFETHKIVKKDDKLANDNKEDQLFFIEKKINLKPHKLESHLTSLFKKDHVSEGSKTEMLDYFTFVSGDTVPPSESMKLYIYIQDSKKYKKNNFTTTVRRSATIFEVIGYILYLYSTKYLPEDMSENELDMKEIIDPNNFNLKIVDEDGEPFEDNFGKLNRLNQICSVSDNEVVLCKASSEEVLINEKETPLPYKIDMKNGETRERGYSIASSASSNKNENTLNQLSFYKSIISKPEDINNSTDKTNIIEITVYKYPNVNPKYNYTNIKVPVTASINDILVKYCRLKNMDPNGYALKIIGKNYILDLNDTVLRLDGNYEIEIISKKEVRMLQLEKIKPDLKKPKLPTIQSNDLTPLTLESVSYMNKGTDVPKPEEEIKTAKITKGKNSSKHKLVSMKTNMYGGGSTGFSSTMGNSFFKNKNTSKSSLQGTTDFFHHSNRSHGISEYTPDSSVGNNYQDIFSGAYHKYKVWRRQQMSLINKHERTLALDGDYIYVVPPEGKMHWHENVKTKSFHINQVVLVKRSKKVPVNFKLYVQRGEDDIKRYYFEAVSPQETYQPHQLALATIGLLTLVAMPNPFAKKQPKTVDIKAASKEEEQFIKEYLEKY</sequence>
<name>A0AAN7ZXI3_9SACH</name>
<evidence type="ECO:0000259" key="5">
    <source>
        <dbReference type="Pfam" id="PF23164"/>
    </source>
</evidence>
<feature type="domain" description="CRIM" evidence="3">
    <location>
        <begin position="739"/>
        <end position="886"/>
    </location>
</feature>
<proteinExistence type="inferred from homology"/>
<dbReference type="GO" id="GO:0038203">
    <property type="term" value="P:TORC2 signaling"/>
    <property type="evidence" value="ECO:0007669"/>
    <property type="project" value="TreeGrafter"/>
</dbReference>
<evidence type="ECO:0000256" key="1">
    <source>
        <dbReference type="ARBA" id="ARBA00009407"/>
    </source>
</evidence>
<evidence type="ECO:0000313" key="7">
    <source>
        <dbReference type="Proteomes" id="UP001306508"/>
    </source>
</evidence>
<feature type="domain" description="AVO1/Sin1 ubiquitin-like" evidence="5">
    <location>
        <begin position="947"/>
        <end position="1036"/>
    </location>
</feature>
<comment type="similarity">
    <text evidence="1">Belongs to the SIN1 family.</text>
</comment>
<feature type="compositionally biased region" description="Acidic residues" evidence="2">
    <location>
        <begin position="301"/>
        <end position="315"/>
    </location>
</feature>
<dbReference type="Gene3D" id="2.30.29.30">
    <property type="entry name" value="Pleckstrin-homology domain (PH domain)/Phosphotyrosine-binding domain (PTB)"/>
    <property type="match status" value="1"/>
</dbReference>
<feature type="region of interest" description="Disordered" evidence="2">
    <location>
        <begin position="301"/>
        <end position="322"/>
    </location>
</feature>
<dbReference type="PANTHER" id="PTHR13335">
    <property type="entry name" value="TARGET OF RAPAMYCIN COMPLEX 2 SUBUNIT MAPKAP1"/>
    <property type="match status" value="1"/>
</dbReference>
<feature type="region of interest" description="Disordered" evidence="2">
    <location>
        <begin position="251"/>
        <end position="287"/>
    </location>
</feature>
<dbReference type="GO" id="GO:0031932">
    <property type="term" value="C:TORC2 complex"/>
    <property type="evidence" value="ECO:0007669"/>
    <property type="project" value="InterPro"/>
</dbReference>
<dbReference type="Pfam" id="PF16978">
    <property type="entry name" value="CRIM"/>
    <property type="match status" value="1"/>
</dbReference>
<dbReference type="InterPro" id="IPR056385">
    <property type="entry name" value="UBL_AVO1/Sin1"/>
</dbReference>
<evidence type="ECO:0000259" key="3">
    <source>
        <dbReference type="Pfam" id="PF16978"/>
    </source>
</evidence>
<gene>
    <name evidence="6" type="ORF">RI543_003001</name>
</gene>
<dbReference type="InterPro" id="IPR031567">
    <property type="entry name" value="CRIM_dom"/>
</dbReference>
<dbReference type="InterPro" id="IPR031313">
    <property type="entry name" value="Sin1_PH_dom"/>
</dbReference>
<dbReference type="InterPro" id="IPR008828">
    <property type="entry name" value="Sin1/Avo1"/>
</dbReference>
<dbReference type="Pfam" id="PF23164">
    <property type="entry name" value="UBL_AVO1"/>
    <property type="match status" value="1"/>
</dbReference>
<comment type="caution">
    <text evidence="6">The sequence shown here is derived from an EMBL/GenBank/DDBJ whole genome shotgun (WGS) entry which is preliminary data.</text>
</comment>
<evidence type="ECO:0000259" key="4">
    <source>
        <dbReference type="Pfam" id="PF16979"/>
    </source>
</evidence>
<dbReference type="EMBL" id="JAWIZZ010000047">
    <property type="protein sequence ID" value="KAK5779116.1"/>
    <property type="molecule type" value="Genomic_DNA"/>
</dbReference>
<dbReference type="GO" id="GO:0005737">
    <property type="term" value="C:cytoplasm"/>
    <property type="evidence" value="ECO:0007669"/>
    <property type="project" value="TreeGrafter"/>
</dbReference>
<keyword evidence="7" id="KW-1185">Reference proteome</keyword>
<feature type="domain" description="SIN1-type PH" evidence="4">
    <location>
        <begin position="1163"/>
        <end position="1254"/>
    </location>
</feature>
<organism evidence="6 7">
    <name type="scientific">Arxiozyma heterogenica</name>
    <dbReference type="NCBI Taxonomy" id="278026"/>
    <lineage>
        <taxon>Eukaryota</taxon>
        <taxon>Fungi</taxon>
        <taxon>Dikarya</taxon>
        <taxon>Ascomycota</taxon>
        <taxon>Saccharomycotina</taxon>
        <taxon>Saccharomycetes</taxon>
        <taxon>Saccharomycetales</taxon>
        <taxon>Saccharomycetaceae</taxon>
        <taxon>Arxiozyma</taxon>
    </lineage>
</organism>
<evidence type="ECO:0000256" key="2">
    <source>
        <dbReference type="SAM" id="MobiDB-lite"/>
    </source>
</evidence>
<reference evidence="7" key="1">
    <citation type="submission" date="2023-07" db="EMBL/GenBank/DDBJ databases">
        <title>A draft genome of Kazachstania heterogenica Y-27499.</title>
        <authorList>
            <person name="Donic C."/>
            <person name="Kralova J.S."/>
            <person name="Fidel L."/>
            <person name="Ben-Dor S."/>
            <person name="Jung S."/>
        </authorList>
    </citation>
    <scope>NUCLEOTIDE SEQUENCE [LARGE SCALE GENOMIC DNA]</scope>
    <source>
        <strain evidence="7">Y27499</strain>
    </source>
</reference>